<dbReference type="GO" id="GO:0042393">
    <property type="term" value="F:histone binding"/>
    <property type="evidence" value="ECO:0007669"/>
    <property type="project" value="TreeGrafter"/>
</dbReference>
<evidence type="ECO:0000313" key="1">
    <source>
        <dbReference type="EMBL" id="GCC42106.1"/>
    </source>
</evidence>
<dbReference type="EMBL" id="BEZZ01078011">
    <property type="protein sequence ID" value="GCC42106.1"/>
    <property type="molecule type" value="Genomic_DNA"/>
</dbReference>
<feature type="non-terminal residue" evidence="1">
    <location>
        <position position="1"/>
    </location>
</feature>
<dbReference type="GO" id="GO:0000796">
    <property type="term" value="C:condensin complex"/>
    <property type="evidence" value="ECO:0007669"/>
    <property type="project" value="TreeGrafter"/>
</dbReference>
<dbReference type="STRING" id="137246.A0A401THL0"/>
<keyword evidence="2" id="KW-1185">Reference proteome</keyword>
<organism evidence="1 2">
    <name type="scientific">Chiloscyllium punctatum</name>
    <name type="common">Brownbanded bambooshark</name>
    <name type="synonym">Hemiscyllium punctatum</name>
    <dbReference type="NCBI Taxonomy" id="137246"/>
    <lineage>
        <taxon>Eukaryota</taxon>
        <taxon>Metazoa</taxon>
        <taxon>Chordata</taxon>
        <taxon>Craniata</taxon>
        <taxon>Vertebrata</taxon>
        <taxon>Chondrichthyes</taxon>
        <taxon>Elasmobranchii</taxon>
        <taxon>Galeomorphii</taxon>
        <taxon>Galeoidea</taxon>
        <taxon>Orectolobiformes</taxon>
        <taxon>Hemiscylliidae</taxon>
        <taxon>Chiloscyllium</taxon>
    </lineage>
</organism>
<dbReference type="GO" id="GO:0007076">
    <property type="term" value="P:mitotic chromosome condensation"/>
    <property type="evidence" value="ECO:0007669"/>
    <property type="project" value="InterPro"/>
</dbReference>
<gene>
    <name evidence="1" type="ORF">chiPu_0026376</name>
</gene>
<reference evidence="1 2" key="1">
    <citation type="journal article" date="2018" name="Nat. Ecol. Evol.">
        <title>Shark genomes provide insights into elasmobranch evolution and the origin of vertebrates.</title>
        <authorList>
            <person name="Hara Y"/>
            <person name="Yamaguchi K"/>
            <person name="Onimaru K"/>
            <person name="Kadota M"/>
            <person name="Koyanagi M"/>
            <person name="Keeley SD"/>
            <person name="Tatsumi K"/>
            <person name="Tanaka K"/>
            <person name="Motone F"/>
            <person name="Kageyama Y"/>
            <person name="Nozu R"/>
            <person name="Adachi N"/>
            <person name="Nishimura O"/>
            <person name="Nakagawa R"/>
            <person name="Tanegashima C"/>
            <person name="Kiyatake I"/>
            <person name="Matsumoto R"/>
            <person name="Murakumo K"/>
            <person name="Nishida K"/>
            <person name="Terakita A"/>
            <person name="Kuratani S"/>
            <person name="Sato K"/>
            <person name="Hyodo S Kuraku.S."/>
        </authorList>
    </citation>
    <scope>NUCLEOTIDE SEQUENCE [LARGE SCALE GENOMIC DNA]</scope>
</reference>
<dbReference type="PANTHER" id="PTHR14222:SF2">
    <property type="entry name" value="CONDENSIN COMPLEX SUBUNIT 1"/>
    <property type="match status" value="1"/>
</dbReference>
<evidence type="ECO:0008006" key="3">
    <source>
        <dbReference type="Google" id="ProtNLM"/>
    </source>
</evidence>
<dbReference type="GO" id="GO:0000779">
    <property type="term" value="C:condensed chromosome, centromeric region"/>
    <property type="evidence" value="ECO:0007669"/>
    <property type="project" value="TreeGrafter"/>
</dbReference>
<name>A0A401THL0_CHIPU</name>
<dbReference type="GO" id="GO:0010032">
    <property type="term" value="P:meiotic chromosome condensation"/>
    <property type="evidence" value="ECO:0007669"/>
    <property type="project" value="TreeGrafter"/>
</dbReference>
<evidence type="ECO:0000313" key="2">
    <source>
        <dbReference type="Proteomes" id="UP000287033"/>
    </source>
</evidence>
<dbReference type="InterPro" id="IPR026971">
    <property type="entry name" value="CND1/NCAPD3"/>
</dbReference>
<dbReference type="InterPro" id="IPR016024">
    <property type="entry name" value="ARM-type_fold"/>
</dbReference>
<dbReference type="PANTHER" id="PTHR14222">
    <property type="entry name" value="CONDENSIN"/>
    <property type="match status" value="1"/>
</dbReference>
<accession>A0A401THL0</accession>
<protein>
    <recommendedName>
        <fullName evidence="3">Condensin complex subunit 1 C-terminal domain-containing protein</fullName>
    </recommendedName>
</protein>
<dbReference type="OrthoDB" id="436262at2759"/>
<dbReference type="AlphaFoldDB" id="A0A401THL0"/>
<dbReference type="OMA" id="MVSHDFC"/>
<dbReference type="Proteomes" id="UP000287033">
    <property type="component" value="Unassembled WGS sequence"/>
</dbReference>
<sequence length="112" mass="12246">HQLLSAFVPLIVRICSGPDKYNDPDLCTASALALCKICMVSHDFCDSHLRLLVTMLEKSGLPTIRANTMVALGDLSFRFPNLIEPWTPHLYARSDIPHPRACEGAGLTSVGI</sequence>
<dbReference type="SUPFAM" id="SSF48371">
    <property type="entry name" value="ARM repeat"/>
    <property type="match status" value="1"/>
</dbReference>
<proteinExistence type="predicted"/>
<comment type="caution">
    <text evidence="1">The sequence shown here is derived from an EMBL/GenBank/DDBJ whole genome shotgun (WGS) entry which is preliminary data.</text>
</comment>